<evidence type="ECO:0000313" key="1">
    <source>
        <dbReference type="EMBL" id="CAB4323198.1"/>
    </source>
</evidence>
<organism evidence="1">
    <name type="scientific">freshwater metagenome</name>
    <dbReference type="NCBI Taxonomy" id="449393"/>
    <lineage>
        <taxon>unclassified sequences</taxon>
        <taxon>metagenomes</taxon>
        <taxon>ecological metagenomes</taxon>
    </lineage>
</organism>
<sequence length="311" mass="32843">MANQKKKQSFAEDARPRFGAVVGLLLLAGVMLAGTSCSSSSTSSANSLTSDQRAALNEAAEAFDNAESSLANSLEATNTVPKFEHWQEAETLHQQALKALRDGLPSGACRSSVEALLVIEDGQNVIRLRLIENYRQEKFGLVAEDTKDYGLSVLNGARQAEAAVGTACGRSSVDSAANPSNPTILNGDQNALFDAVVAAYDATGVAFDEALPLTDFVADVEAAKVLEVEVGKELDEAITLLGDGPCRTSVIELRAIERQQEELREAIISAGKSGNTVAMFTKLGEYSAVNSTSVAFTTARESVVTNCGFDI</sequence>
<name>A0A6J5YHV5_9ZZZZ</name>
<protein>
    <submittedName>
        <fullName evidence="1">Unannotated protein</fullName>
    </submittedName>
</protein>
<evidence type="ECO:0000313" key="2">
    <source>
        <dbReference type="EMBL" id="CAB4931073.1"/>
    </source>
</evidence>
<dbReference type="EMBL" id="CAEMXZ010000031">
    <property type="protein sequence ID" value="CAB4323198.1"/>
    <property type="molecule type" value="Genomic_DNA"/>
</dbReference>
<reference evidence="1" key="1">
    <citation type="submission" date="2020-05" db="EMBL/GenBank/DDBJ databases">
        <authorList>
            <person name="Chiriac C."/>
            <person name="Salcher M."/>
            <person name="Ghai R."/>
            <person name="Kavagutti S V."/>
        </authorList>
    </citation>
    <scope>NUCLEOTIDE SEQUENCE</scope>
</reference>
<proteinExistence type="predicted"/>
<gene>
    <name evidence="1" type="ORF">UFOPK1392_00948</name>
    <name evidence="2" type="ORF">UFOPK3733_00673</name>
</gene>
<dbReference type="EMBL" id="CAFBNC010000023">
    <property type="protein sequence ID" value="CAB4931073.1"/>
    <property type="molecule type" value="Genomic_DNA"/>
</dbReference>
<dbReference type="AlphaFoldDB" id="A0A6J5YHV5"/>
<accession>A0A6J5YHV5</accession>